<protein>
    <submittedName>
        <fullName evidence="6">Choice-of-anchor D domain-containing protein</fullName>
    </submittedName>
</protein>
<dbReference type="SUPFAM" id="SSF51004">
    <property type="entry name" value="C-terminal (heme d1) domain of cytochrome cd1-nitrite reductase"/>
    <property type="match status" value="1"/>
</dbReference>
<dbReference type="SMART" id="SM00564">
    <property type="entry name" value="PQQ"/>
    <property type="match status" value="3"/>
</dbReference>
<dbReference type="PANTHER" id="PTHR21419">
    <property type="match status" value="1"/>
</dbReference>
<dbReference type="Gene3D" id="2.130.10.10">
    <property type="entry name" value="YVTN repeat-like/Quinoprotein amine dehydrogenase"/>
    <property type="match status" value="1"/>
</dbReference>
<dbReference type="InterPro" id="IPR018391">
    <property type="entry name" value="PQQ_b-propeller_rpt"/>
</dbReference>
<dbReference type="NCBIfam" id="TIGR04183">
    <property type="entry name" value="Por_Secre_tail"/>
    <property type="match status" value="1"/>
</dbReference>
<evidence type="ECO:0000256" key="2">
    <source>
        <dbReference type="ARBA" id="ARBA00022692"/>
    </source>
</evidence>
<evidence type="ECO:0000313" key="6">
    <source>
        <dbReference type="EMBL" id="HGV96702.1"/>
    </source>
</evidence>
<dbReference type="Gene3D" id="2.60.40.4070">
    <property type="match status" value="1"/>
</dbReference>
<dbReference type="Gene3D" id="2.40.10.480">
    <property type="match status" value="1"/>
</dbReference>
<proteinExistence type="predicted"/>
<dbReference type="InterPro" id="IPR045232">
    <property type="entry name" value="FAM234"/>
</dbReference>
<dbReference type="GO" id="GO:0016020">
    <property type="term" value="C:membrane"/>
    <property type="evidence" value="ECO:0007669"/>
    <property type="project" value="UniProtKB-SubCell"/>
</dbReference>
<dbReference type="Gene3D" id="2.130.10.130">
    <property type="entry name" value="Integrin alpha, N-terminal"/>
    <property type="match status" value="2"/>
</dbReference>
<reference evidence="6" key="1">
    <citation type="journal article" date="2020" name="mSystems">
        <title>Genome- and Community-Level Interaction Insights into Carbon Utilization and Element Cycling Functions of Hydrothermarchaeota in Hydrothermal Sediment.</title>
        <authorList>
            <person name="Zhou Z."/>
            <person name="Liu Y."/>
            <person name="Xu W."/>
            <person name="Pan J."/>
            <person name="Luo Z.H."/>
            <person name="Li M."/>
        </authorList>
    </citation>
    <scope>NUCLEOTIDE SEQUENCE [LARGE SCALE GENOMIC DNA]</scope>
    <source>
        <strain evidence="6">SpSt-774</strain>
    </source>
</reference>
<comment type="subcellular location">
    <subcellularLocation>
        <location evidence="1">Membrane</location>
        <topology evidence="1">Single-pass membrane protein</topology>
    </subcellularLocation>
</comment>
<dbReference type="InterPro" id="IPR011048">
    <property type="entry name" value="Haem_d1_sf"/>
</dbReference>
<dbReference type="AlphaFoldDB" id="A0A7C4TCC2"/>
<evidence type="ECO:0000259" key="5">
    <source>
        <dbReference type="Pfam" id="PF13360"/>
    </source>
</evidence>
<evidence type="ECO:0000256" key="4">
    <source>
        <dbReference type="ARBA" id="ARBA00023136"/>
    </source>
</evidence>
<dbReference type="NCBIfam" id="NF012200">
    <property type="entry name" value="choice_anch_D"/>
    <property type="match status" value="1"/>
</dbReference>
<dbReference type="Gene3D" id="2.60.40.10">
    <property type="entry name" value="Immunoglobulins"/>
    <property type="match status" value="2"/>
</dbReference>
<dbReference type="PANTHER" id="PTHR21419:SF30">
    <property type="entry name" value="IG-LIKE DOMAIN-CONTAINING PROTEIN"/>
    <property type="match status" value="1"/>
</dbReference>
<dbReference type="InterPro" id="IPR028994">
    <property type="entry name" value="Integrin_alpha_N"/>
</dbReference>
<dbReference type="InterPro" id="IPR002372">
    <property type="entry name" value="PQQ_rpt_dom"/>
</dbReference>
<dbReference type="EMBL" id="DTGZ01000003">
    <property type="protein sequence ID" value="HGV96702.1"/>
    <property type="molecule type" value="Genomic_DNA"/>
</dbReference>
<comment type="caution">
    <text evidence="6">The sequence shown here is derived from an EMBL/GenBank/DDBJ whole genome shotgun (WGS) entry which is preliminary data.</text>
</comment>
<keyword evidence="2" id="KW-0812">Transmembrane</keyword>
<dbReference type="InterPro" id="IPR013783">
    <property type="entry name" value="Ig-like_fold"/>
</dbReference>
<dbReference type="InterPro" id="IPR026444">
    <property type="entry name" value="Secre_tail"/>
</dbReference>
<feature type="domain" description="Pyrrolo-quinoline quinone repeat" evidence="5">
    <location>
        <begin position="556"/>
        <end position="823"/>
    </location>
</feature>
<dbReference type="Pfam" id="PF13360">
    <property type="entry name" value="PQQ_2"/>
    <property type="match status" value="1"/>
</dbReference>
<organism evidence="6">
    <name type="scientific">candidate division WOR-3 bacterium</name>
    <dbReference type="NCBI Taxonomy" id="2052148"/>
    <lineage>
        <taxon>Bacteria</taxon>
        <taxon>Bacteria division WOR-3</taxon>
    </lineage>
</organism>
<sequence length="963" mass="104593">MKIIQQLVFLMLLVNFIYSQSVINAIPAPVNASGLAWDGSYLWCGAYGVNGDTIYKINPTDGTILKRIRWRQNADCYGLAFDQGNLWISDHLTGTDSLFLIDTINGMRINAIPAHKEYMAGLANDGTDLWHCVYYNPDGRVYKIQKNSGNALDSIDIPSLPQPWGATWDGAFLWVCNDGNYGGAHRIYKIDVIARQIVDSLDSPGNRPWGLAWDGLYLWVIARGSSPTGFVAYQIDLQGGGTPEIQVTPTNYNFGYVPLDTTFSFTLNIANIGDGLLSIDTIYSLNEVFSITTLYYPLYIEPNADTNLVVYFTPDTNVYYSSNLVIISNDPVNETTYVALTGRGVYSEPTLKLSETSHNFGNIRIDCVSDFALKIINEGFPLLAIDSINYNDPRFFSGSISLPIVIACLDTAVVQIITRPTTFGFYSGTGYLFSNDPAGTAQIQLSASGDSLLPQGGDLLWNYTFPCNVVCVADVGDVNGDGISDAAVESYDAGTSTVEHLNLFWGNSSGQGVLHWAFGDDTTSGSWGDDCLIKGDDYNGDGVSDIILGTAWGDRSVYTLDGATGQVIWRYDSHWFDGTGGWVYSVKPMPDVNGDGIGEVLAGVGSNTTPSGGPRSMFCFSGGDGQIIWRLQAQDAIGSVNWIPDVNGDGIADAICGAWGNGYDKRTYCVSGASSGVVSPLWSYYCGGDVMSVISIPDVNGDNIYDVIAGAWSDSVFCLSGVNGSRIWATYVGGLVIRVVAIPDLVGPGIPGIAVAHLGSTFHILNGSNGSILWTYPMGSNVWSTDAIRDVNGDNKYDILAGNQTPGVVYCFSGDDGTVIWSYNTNRLVYSVRAMEDISFDGYPDVLIGTQCVNGIAYFLAVCGGSPGGAIKEKSSVLISDVLVYPRLSNNSFYIDFGNASVYEIRIYDTMGREVKSYQKPIKYKRIKWTARDNQERIVPQGVYFIRITGYGFHKTEKVIVVR</sequence>
<dbReference type="InterPro" id="IPR015943">
    <property type="entry name" value="WD40/YVTN_repeat-like_dom_sf"/>
</dbReference>
<gene>
    <name evidence="6" type="ORF">ENV60_00170</name>
</gene>
<name>A0A7C4TCC2_UNCW3</name>
<evidence type="ECO:0000256" key="1">
    <source>
        <dbReference type="ARBA" id="ARBA00004167"/>
    </source>
</evidence>
<evidence type="ECO:0000256" key="3">
    <source>
        <dbReference type="ARBA" id="ARBA00022989"/>
    </source>
</evidence>
<keyword evidence="3" id="KW-1133">Transmembrane helix</keyword>
<accession>A0A7C4TCC2</accession>
<keyword evidence="4" id="KW-0472">Membrane</keyword>
<dbReference type="SUPFAM" id="SSF69318">
    <property type="entry name" value="Integrin alpha N-terminal domain"/>
    <property type="match status" value="2"/>
</dbReference>